<feature type="transmembrane region" description="Helical" evidence="2">
    <location>
        <begin position="138"/>
        <end position="159"/>
    </location>
</feature>
<protein>
    <submittedName>
        <fullName evidence="3">Uncharacterized protein</fullName>
    </submittedName>
</protein>
<evidence type="ECO:0000313" key="3">
    <source>
        <dbReference type="EMBL" id="JAC76882.1"/>
    </source>
</evidence>
<keyword evidence="2" id="KW-0812">Transmembrane</keyword>
<sequence>MNQQVMVLQDFHDQTVDAMMPTMRSALAMRVDTDFEDDDTQRSLHAMAVGLSPSLMSDLAAKKGLPERANSGVSQDGISWRSAEGILPDGTGTWYSIAMQDKKSGKGATATRETWLYPQNGNLVQLQRRQRFARHAPCAAVATVTLVGAAVCVFCWGRLRYLLATVQQSRVEALPGEHPSPGTAKHSQAEAHPDQADLEEQYIGAAYVPLKGER</sequence>
<accession>A0A061RVH8</accession>
<feature type="region of interest" description="Disordered" evidence="1">
    <location>
        <begin position="173"/>
        <end position="195"/>
    </location>
</feature>
<dbReference type="AlphaFoldDB" id="A0A061RVH8"/>
<proteinExistence type="predicted"/>
<organism evidence="3">
    <name type="scientific">Tetraselmis sp. GSL018</name>
    <dbReference type="NCBI Taxonomy" id="582737"/>
    <lineage>
        <taxon>Eukaryota</taxon>
        <taxon>Viridiplantae</taxon>
        <taxon>Chlorophyta</taxon>
        <taxon>core chlorophytes</taxon>
        <taxon>Chlorodendrophyceae</taxon>
        <taxon>Chlorodendrales</taxon>
        <taxon>Chlorodendraceae</taxon>
        <taxon>Tetraselmis</taxon>
    </lineage>
</organism>
<evidence type="ECO:0000256" key="1">
    <source>
        <dbReference type="SAM" id="MobiDB-lite"/>
    </source>
</evidence>
<name>A0A061RVH8_9CHLO</name>
<keyword evidence="2" id="KW-0472">Membrane</keyword>
<keyword evidence="2" id="KW-1133">Transmembrane helix</keyword>
<gene>
    <name evidence="3" type="ORF">TSPGSL018_19021</name>
</gene>
<evidence type="ECO:0000256" key="2">
    <source>
        <dbReference type="SAM" id="Phobius"/>
    </source>
</evidence>
<reference evidence="3" key="1">
    <citation type="submission" date="2014-05" db="EMBL/GenBank/DDBJ databases">
        <title>The transcriptome of the halophilic microalga Tetraselmis sp. GSL018 isolated from the Great Salt Lake, Utah.</title>
        <authorList>
            <person name="Jinkerson R.E."/>
            <person name="D'Adamo S."/>
            <person name="Posewitz M.C."/>
        </authorList>
    </citation>
    <scope>NUCLEOTIDE SEQUENCE</scope>
    <source>
        <strain evidence="3">GSL018</strain>
    </source>
</reference>
<dbReference type="EMBL" id="GBEZ01008671">
    <property type="protein sequence ID" value="JAC76882.1"/>
    <property type="molecule type" value="Transcribed_RNA"/>
</dbReference>